<evidence type="ECO:0000256" key="8">
    <source>
        <dbReference type="ARBA" id="ARBA00022776"/>
    </source>
</evidence>
<dbReference type="GO" id="GO:0045739">
    <property type="term" value="P:positive regulation of DNA repair"/>
    <property type="evidence" value="ECO:0007669"/>
    <property type="project" value="InterPro"/>
</dbReference>
<name>A0A176WGC1_MARPO</name>
<dbReference type="GO" id="GO:0006281">
    <property type="term" value="P:DNA repair"/>
    <property type="evidence" value="ECO:0007669"/>
    <property type="project" value="UniProtKB-KW"/>
</dbReference>
<dbReference type="GO" id="GO:0070552">
    <property type="term" value="C:BRISC complex"/>
    <property type="evidence" value="ECO:0007669"/>
    <property type="project" value="InterPro"/>
</dbReference>
<sequence>MQRSGHDAVRYEWKAGTYVPENIIFCVDVDREADVEMKSGGGKLQGAALHRMDAVKQALLLFVHSKLTMNPHHQFAFMTLDRGASWYQREYTNNLDIINATIRNFSSQGSYPQFDLSSLLQVGVSEARVAQTQGRSLRVVLVYCRSSVVPEFQEQLMEQQNFTLDALYMHDKPGPNNCPQKVYDALVDVLEHVSHHEGYIFESSSGSARTLFRHICLLLAHPQQRVGQDDFANAVKDFALLKPPTEPRPQEETSNSGDLPYSVSLDLVLTKRSLSWTKFTKADNWSSTLDEAVLCACSGFFHTGSVESMNICCLPVSILYVSTGIELGIKLRNLQHSGDSS</sequence>
<keyword evidence="7" id="KW-0227">DNA damage</keyword>
<keyword evidence="9" id="KW-0833">Ubl conjugation pathway</keyword>
<gene>
    <name evidence="16" type="ORF">AXG93_3384s1150</name>
</gene>
<evidence type="ECO:0000256" key="10">
    <source>
        <dbReference type="ARBA" id="ARBA00022853"/>
    </source>
</evidence>
<dbReference type="PANTHER" id="PTHR15660:SF1">
    <property type="entry name" value="BRISC AND BRCA1-A COMPLEX MEMBER 1"/>
    <property type="match status" value="1"/>
</dbReference>
<keyword evidence="12" id="KW-0539">Nucleus</keyword>
<dbReference type="GO" id="GO:0006325">
    <property type="term" value="P:chromatin organization"/>
    <property type="evidence" value="ECO:0007669"/>
    <property type="project" value="UniProtKB-KW"/>
</dbReference>
<evidence type="ECO:0000313" key="16">
    <source>
        <dbReference type="EMBL" id="OAE31641.1"/>
    </source>
</evidence>
<keyword evidence="11" id="KW-0234">DNA repair</keyword>
<accession>A0A176WGC1</accession>
<evidence type="ECO:0000256" key="13">
    <source>
        <dbReference type="ARBA" id="ARBA00023306"/>
    </source>
</evidence>
<keyword evidence="10" id="KW-0156">Chromatin regulator</keyword>
<dbReference type="Gene3D" id="3.40.50.410">
    <property type="entry name" value="von Willebrand factor, type A domain"/>
    <property type="match status" value="1"/>
</dbReference>
<organism evidence="16 17">
    <name type="scientific">Marchantia polymorpha subsp. ruderalis</name>
    <dbReference type="NCBI Taxonomy" id="1480154"/>
    <lineage>
        <taxon>Eukaryota</taxon>
        <taxon>Viridiplantae</taxon>
        <taxon>Streptophyta</taxon>
        <taxon>Embryophyta</taxon>
        <taxon>Marchantiophyta</taxon>
        <taxon>Marchantiopsida</taxon>
        <taxon>Marchantiidae</taxon>
        <taxon>Marchantiales</taxon>
        <taxon>Marchantiaceae</taxon>
        <taxon>Marchantia</taxon>
    </lineage>
</organism>
<evidence type="ECO:0000256" key="6">
    <source>
        <dbReference type="ARBA" id="ARBA00022618"/>
    </source>
</evidence>
<keyword evidence="8" id="KW-0498">Mitosis</keyword>
<dbReference type="InterPro" id="IPR036465">
    <property type="entry name" value="vWFA_dom_sf"/>
</dbReference>
<keyword evidence="6" id="KW-0132">Cell division</keyword>
<dbReference type="PANTHER" id="PTHR15660">
    <property type="entry name" value="BRISC AND BRCA1-A COMPLEX MEMBER 1"/>
    <property type="match status" value="1"/>
</dbReference>
<dbReference type="GO" id="GO:0051301">
    <property type="term" value="P:cell division"/>
    <property type="evidence" value="ECO:0007669"/>
    <property type="project" value="UniProtKB-KW"/>
</dbReference>
<evidence type="ECO:0000256" key="5">
    <source>
        <dbReference type="ARBA" id="ARBA00022490"/>
    </source>
</evidence>
<evidence type="ECO:0000256" key="9">
    <source>
        <dbReference type="ARBA" id="ARBA00022786"/>
    </source>
</evidence>
<dbReference type="EMBL" id="LVLJ01000986">
    <property type="protein sequence ID" value="OAE31641.1"/>
    <property type="molecule type" value="Genomic_DNA"/>
</dbReference>
<dbReference type="InterPro" id="IPR026126">
    <property type="entry name" value="BABAM1"/>
</dbReference>
<evidence type="ECO:0000256" key="1">
    <source>
        <dbReference type="ARBA" id="ARBA00004123"/>
    </source>
</evidence>
<comment type="similarity">
    <text evidence="3">Belongs to the BABAM1 family.</text>
</comment>
<keyword evidence="5" id="KW-0963">Cytoplasm</keyword>
<comment type="caution">
    <text evidence="16">The sequence shown here is derived from an EMBL/GenBank/DDBJ whole genome shotgun (WGS) entry which is preliminary data.</text>
</comment>
<evidence type="ECO:0000256" key="7">
    <source>
        <dbReference type="ARBA" id="ARBA00022763"/>
    </source>
</evidence>
<dbReference type="CDD" id="cd21502">
    <property type="entry name" value="vWA_BABAM1"/>
    <property type="match status" value="1"/>
</dbReference>
<comment type="subcellular location">
    <subcellularLocation>
        <location evidence="2">Cytoplasm</location>
    </subcellularLocation>
    <subcellularLocation>
        <location evidence="1">Nucleus</location>
    </subcellularLocation>
</comment>
<evidence type="ECO:0000256" key="4">
    <source>
        <dbReference type="ARBA" id="ARBA00019437"/>
    </source>
</evidence>
<evidence type="ECO:0000256" key="2">
    <source>
        <dbReference type="ARBA" id="ARBA00004496"/>
    </source>
</evidence>
<reference evidence="16" key="1">
    <citation type="submission" date="2016-03" db="EMBL/GenBank/DDBJ databases">
        <title>Mechanisms controlling the formation of the plant cell surface in tip-growing cells are functionally conserved among land plants.</title>
        <authorList>
            <person name="Honkanen S."/>
            <person name="Jones V.A."/>
            <person name="Morieri G."/>
            <person name="Champion C."/>
            <person name="Hetherington A.J."/>
            <person name="Kelly S."/>
            <person name="Saint-Marcoux D."/>
            <person name="Proust H."/>
            <person name="Prescott H."/>
            <person name="Dolan L."/>
        </authorList>
    </citation>
    <scope>NUCLEOTIDE SEQUENCE [LARGE SCALE GENOMIC DNA]</scope>
    <source>
        <tissue evidence="16">Whole gametophyte</tissue>
    </source>
</reference>
<evidence type="ECO:0000256" key="11">
    <source>
        <dbReference type="ARBA" id="ARBA00023204"/>
    </source>
</evidence>
<proteinExistence type="inferred from homology"/>
<dbReference type="GO" id="GO:0005737">
    <property type="term" value="C:cytoplasm"/>
    <property type="evidence" value="ECO:0007669"/>
    <property type="project" value="UniProtKB-SubCell"/>
</dbReference>
<evidence type="ECO:0000313" key="17">
    <source>
        <dbReference type="Proteomes" id="UP000077202"/>
    </source>
</evidence>
<evidence type="ECO:0000256" key="14">
    <source>
        <dbReference type="ARBA" id="ARBA00030984"/>
    </source>
</evidence>
<keyword evidence="17" id="KW-1185">Reference proteome</keyword>
<dbReference type="Proteomes" id="UP000077202">
    <property type="component" value="Unassembled WGS sequence"/>
</dbReference>
<keyword evidence="13" id="KW-0131">Cell cycle</keyword>
<evidence type="ECO:0000256" key="12">
    <source>
        <dbReference type="ARBA" id="ARBA00023242"/>
    </source>
</evidence>
<evidence type="ECO:0000256" key="15">
    <source>
        <dbReference type="ARBA" id="ARBA00031038"/>
    </source>
</evidence>
<dbReference type="AlphaFoldDB" id="A0A176WGC1"/>
<protein>
    <recommendedName>
        <fullName evidence="4">BRISC and BRCA1-A complex member 1</fullName>
    </recommendedName>
    <alternativeName>
        <fullName evidence="14">Mediator of RAP80 interactions and targeting subunit of 40 kDa</fullName>
    </alternativeName>
    <alternativeName>
        <fullName evidence="15">New component of the BRCA1-A complex</fullName>
    </alternativeName>
</protein>
<evidence type="ECO:0000256" key="3">
    <source>
        <dbReference type="ARBA" id="ARBA00010809"/>
    </source>
</evidence>